<dbReference type="Gene3D" id="3.30.780.10">
    <property type="entry name" value="SUI1-like domain"/>
    <property type="match status" value="1"/>
</dbReference>
<organism evidence="5 6">
    <name type="scientific">Haloarcula salina</name>
    <dbReference type="NCBI Taxonomy" id="1429914"/>
    <lineage>
        <taxon>Archaea</taxon>
        <taxon>Methanobacteriati</taxon>
        <taxon>Methanobacteriota</taxon>
        <taxon>Stenosarchaea group</taxon>
        <taxon>Halobacteria</taxon>
        <taxon>Halobacteriales</taxon>
        <taxon>Haloarculaceae</taxon>
        <taxon>Haloarcula</taxon>
    </lineage>
</organism>
<dbReference type="PROSITE" id="PS50296">
    <property type="entry name" value="SUI1"/>
    <property type="match status" value="1"/>
</dbReference>
<accession>A0AA41KFG9</accession>
<dbReference type="InterPro" id="IPR001950">
    <property type="entry name" value="SUI1"/>
</dbReference>
<dbReference type="CDD" id="cd11567">
    <property type="entry name" value="YciH_like"/>
    <property type="match status" value="1"/>
</dbReference>
<dbReference type="InterPro" id="IPR050318">
    <property type="entry name" value="DENR/SUI1_TIF"/>
</dbReference>
<dbReference type="Pfam" id="PF01253">
    <property type="entry name" value="SUI1"/>
    <property type="match status" value="1"/>
</dbReference>
<evidence type="ECO:0000313" key="6">
    <source>
        <dbReference type="Proteomes" id="UP001166304"/>
    </source>
</evidence>
<dbReference type="EMBL" id="JAHQXE010000003">
    <property type="protein sequence ID" value="MBV0902037.1"/>
    <property type="molecule type" value="Genomic_DNA"/>
</dbReference>
<protein>
    <submittedName>
        <fullName evidence="5">Stress response translation initiation inhibitor YciH</fullName>
    </submittedName>
</protein>
<gene>
    <name evidence="5" type="primary">yciH</name>
    <name evidence="5" type="ORF">KTS37_09580</name>
</gene>
<dbReference type="GO" id="GO:0006417">
    <property type="term" value="P:regulation of translation"/>
    <property type="evidence" value="ECO:0007669"/>
    <property type="project" value="UniProtKB-KW"/>
</dbReference>
<feature type="domain" description="SUI1" evidence="4">
    <location>
        <begin position="88"/>
        <end position="154"/>
    </location>
</feature>
<keyword evidence="6" id="KW-1185">Reference proteome</keyword>
<reference evidence="5" key="1">
    <citation type="submission" date="2021-06" db="EMBL/GenBank/DDBJ databases">
        <title>New haloarchaea isolates fom saline soil.</title>
        <authorList>
            <person name="Duran-Viseras A."/>
            <person name="Sanchez-Porro C.S."/>
            <person name="Ventosa A."/>
        </authorList>
    </citation>
    <scope>NUCLEOTIDE SEQUENCE</scope>
    <source>
        <strain evidence="5">JCM 18369</strain>
    </source>
</reference>
<dbReference type="GO" id="GO:0001731">
    <property type="term" value="P:formation of translation preinitiation complex"/>
    <property type="evidence" value="ECO:0007669"/>
    <property type="project" value="TreeGrafter"/>
</dbReference>
<dbReference type="PANTHER" id="PTHR12789">
    <property type="entry name" value="DENSITY-REGULATED PROTEIN HOMOLOG"/>
    <property type="match status" value="1"/>
</dbReference>
<dbReference type="InterPro" id="IPR005872">
    <property type="entry name" value="SUI1_arc_bac"/>
</dbReference>
<comment type="similarity">
    <text evidence="1">Belongs to the SUI1 family.</text>
</comment>
<evidence type="ECO:0000259" key="4">
    <source>
        <dbReference type="PROSITE" id="PS50296"/>
    </source>
</evidence>
<keyword evidence="3" id="KW-0648">Protein biosynthesis</keyword>
<evidence type="ECO:0000256" key="1">
    <source>
        <dbReference type="ARBA" id="ARBA00005422"/>
    </source>
</evidence>
<evidence type="ECO:0000256" key="2">
    <source>
        <dbReference type="ARBA" id="ARBA00022845"/>
    </source>
</evidence>
<dbReference type="Proteomes" id="UP001166304">
    <property type="component" value="Unassembled WGS sequence"/>
</dbReference>
<dbReference type="GO" id="GO:0003743">
    <property type="term" value="F:translation initiation factor activity"/>
    <property type="evidence" value="ECO:0007669"/>
    <property type="project" value="InterPro"/>
</dbReference>
<dbReference type="GO" id="GO:0002188">
    <property type="term" value="P:translation reinitiation"/>
    <property type="evidence" value="ECO:0007669"/>
    <property type="project" value="TreeGrafter"/>
</dbReference>
<dbReference type="AlphaFoldDB" id="A0AA41KFG9"/>
<evidence type="ECO:0000256" key="3">
    <source>
        <dbReference type="ARBA" id="ARBA00022917"/>
    </source>
</evidence>
<sequence length="159" mass="16321">MSKQTPAGLSLIAPPSSADGFGCCDSGHSSPVALGAIDRPVSSACAENIAKPAAGLQSSVVSNDFSDITGLPDDIGVGDDLARAQQRVSIRVESRRYDKPVTVVSGFEDASTDLEALASTLKRRLAVGGTVADGRIELQGDHGPRLRAALEDEGFAVDG</sequence>
<keyword evidence="2" id="KW-0810">Translation regulation</keyword>
<dbReference type="GO" id="GO:0003729">
    <property type="term" value="F:mRNA binding"/>
    <property type="evidence" value="ECO:0007669"/>
    <property type="project" value="TreeGrafter"/>
</dbReference>
<dbReference type="InterPro" id="IPR036877">
    <property type="entry name" value="SUI1_dom_sf"/>
</dbReference>
<evidence type="ECO:0000313" key="5">
    <source>
        <dbReference type="EMBL" id="MBV0902037.1"/>
    </source>
</evidence>
<name>A0AA41KFG9_9EURY</name>
<comment type="caution">
    <text evidence="5">The sequence shown here is derived from an EMBL/GenBank/DDBJ whole genome shotgun (WGS) entry which is preliminary data.</text>
</comment>
<dbReference type="SUPFAM" id="SSF55159">
    <property type="entry name" value="eIF1-like"/>
    <property type="match status" value="1"/>
</dbReference>
<dbReference type="PANTHER" id="PTHR12789:SF0">
    <property type="entry name" value="DENSITY-REGULATED PROTEIN"/>
    <property type="match status" value="1"/>
</dbReference>
<dbReference type="NCBIfam" id="NF002096">
    <property type="entry name" value="PRK00939.1"/>
    <property type="match status" value="1"/>
</dbReference>
<proteinExistence type="inferred from homology"/>